<dbReference type="PANTHER" id="PTHR11545:SF2">
    <property type="entry name" value="LARGE RIBOSOMAL SUBUNIT PROTEIN UL13M"/>
    <property type="match status" value="1"/>
</dbReference>
<evidence type="ECO:0000313" key="5">
    <source>
        <dbReference type="EMBL" id="QHO63315.1"/>
    </source>
</evidence>
<evidence type="ECO:0000256" key="1">
    <source>
        <dbReference type="ARBA" id="ARBA00006227"/>
    </source>
</evidence>
<comment type="similarity">
    <text evidence="1 4">Belongs to the universal ribosomal protein uL13 family.</text>
</comment>
<dbReference type="InterPro" id="IPR036899">
    <property type="entry name" value="Ribosomal_uL13_sf"/>
</dbReference>
<dbReference type="GO" id="GO:1990904">
    <property type="term" value="C:ribonucleoprotein complex"/>
    <property type="evidence" value="ECO:0007669"/>
    <property type="project" value="UniProtKB-KW"/>
</dbReference>
<comment type="function">
    <text evidence="4">This protein is one of the early assembly proteins of the 50S ribosomal subunit, although it is not seen to bind rRNA by itself. It is important during the early stages of 50S assembly.</text>
</comment>
<dbReference type="HAMAP" id="MF_01366">
    <property type="entry name" value="Ribosomal_uL13"/>
    <property type="match status" value="1"/>
</dbReference>
<dbReference type="EMBL" id="CP047901">
    <property type="protein sequence ID" value="QHO63315.1"/>
    <property type="molecule type" value="Genomic_DNA"/>
</dbReference>
<reference evidence="6" key="1">
    <citation type="journal article" date="2020" name="Microorganisms">
        <title>Complete Genome of a Member of a New Bacterial Lineage in the Microgenomates Group Reveals an Unusual Nucleotide Composition Disparity Between Two Strands of DNA and Limited Metabolic Potential.</title>
        <authorList>
            <person name="Kadnikov V.V."/>
            <person name="Mardanov A.V."/>
            <person name="Beletsky A.V."/>
            <person name="Karnachuk O.V."/>
            <person name="Ravin N.V."/>
        </authorList>
    </citation>
    <scope>NUCLEOTIDE SEQUENCE [LARGE SCALE GENOMIC DNA]</scope>
</reference>
<keyword evidence="2 4" id="KW-0689">Ribosomal protein</keyword>
<dbReference type="GO" id="GO:0006412">
    <property type="term" value="P:translation"/>
    <property type="evidence" value="ECO:0007669"/>
    <property type="project" value="UniProtKB-UniRule"/>
</dbReference>
<dbReference type="RefSeq" id="WP_161931702.1">
    <property type="nucleotide sequence ID" value="NZ_CP047901.1"/>
</dbReference>
<dbReference type="GO" id="GO:0005840">
    <property type="term" value="C:ribosome"/>
    <property type="evidence" value="ECO:0007669"/>
    <property type="project" value="UniProtKB-KW"/>
</dbReference>
<dbReference type="InterPro" id="IPR005822">
    <property type="entry name" value="Ribosomal_uL13"/>
</dbReference>
<dbReference type="AlphaFoldDB" id="A0A857N4Z7"/>
<dbReference type="InterPro" id="IPR005823">
    <property type="entry name" value="Ribosomal_uL13_bac-type"/>
</dbReference>
<dbReference type="SUPFAM" id="SSF52161">
    <property type="entry name" value="Ribosomal protein L13"/>
    <property type="match status" value="1"/>
</dbReference>
<evidence type="ECO:0000256" key="2">
    <source>
        <dbReference type="ARBA" id="ARBA00022980"/>
    </source>
</evidence>
<dbReference type="GO" id="GO:0003735">
    <property type="term" value="F:structural constituent of ribosome"/>
    <property type="evidence" value="ECO:0007669"/>
    <property type="project" value="InterPro"/>
</dbReference>
<proteinExistence type="inferred from homology"/>
<keyword evidence="3 4" id="KW-0687">Ribonucleoprotein</keyword>
<dbReference type="KEGG" id="caqa:MICH65_0334"/>
<dbReference type="PIRSF" id="PIRSF002181">
    <property type="entry name" value="Ribosomal_L13"/>
    <property type="match status" value="1"/>
</dbReference>
<evidence type="ECO:0000256" key="4">
    <source>
        <dbReference type="HAMAP-Rule" id="MF_01366"/>
    </source>
</evidence>
<dbReference type="CDD" id="cd00392">
    <property type="entry name" value="Ribosomal_L13"/>
    <property type="match status" value="1"/>
</dbReference>
<accession>A0A857N4Z7</accession>
<gene>
    <name evidence="4" type="primary">rplM</name>
    <name evidence="5" type="ORF">MICH65_0334</name>
</gene>
<dbReference type="Pfam" id="PF00572">
    <property type="entry name" value="Ribosomal_L13"/>
    <property type="match status" value="1"/>
</dbReference>
<protein>
    <recommendedName>
        <fullName evidence="4">Large ribosomal subunit protein uL13</fullName>
    </recommendedName>
</protein>
<organism evidence="5 6">
    <name type="scientific">Candidatus Chazhemtobacterium aquaticus</name>
    <dbReference type="NCBI Taxonomy" id="2715735"/>
    <lineage>
        <taxon>Bacteria</taxon>
        <taxon>Candidatus Chazhemtobacteraceae</taxon>
        <taxon>Candidatus Chazhemtobacterium</taxon>
    </lineage>
</organism>
<comment type="subunit">
    <text evidence="4">Part of the 50S ribosomal subunit.</text>
</comment>
<dbReference type="Gene3D" id="3.90.1180.10">
    <property type="entry name" value="Ribosomal protein L13"/>
    <property type="match status" value="1"/>
</dbReference>
<dbReference type="PANTHER" id="PTHR11545">
    <property type="entry name" value="RIBOSOMAL PROTEIN L13"/>
    <property type="match status" value="1"/>
</dbReference>
<dbReference type="NCBIfam" id="TIGR01066">
    <property type="entry name" value="rplM_bact"/>
    <property type="match status" value="1"/>
</dbReference>
<dbReference type="GO" id="GO:0017148">
    <property type="term" value="P:negative regulation of translation"/>
    <property type="evidence" value="ECO:0007669"/>
    <property type="project" value="TreeGrafter"/>
</dbReference>
<dbReference type="Proteomes" id="UP000463983">
    <property type="component" value="Chromosome"/>
</dbReference>
<evidence type="ECO:0000313" key="6">
    <source>
        <dbReference type="Proteomes" id="UP000463983"/>
    </source>
</evidence>
<dbReference type="GO" id="GO:0003729">
    <property type="term" value="F:mRNA binding"/>
    <property type="evidence" value="ECO:0007669"/>
    <property type="project" value="TreeGrafter"/>
</dbReference>
<evidence type="ECO:0000256" key="3">
    <source>
        <dbReference type="ARBA" id="ARBA00023274"/>
    </source>
</evidence>
<sequence length="138" mass="15514">MNTPSTKASDISRNWHLIDLKGQVLGRTASQIAQLLVGKHKPNQHDNLDGGDYVVAINSDLIKVTGNKLINKKYYRHSGYPGGLKSATLSEKMSKDSRKVIELAVKGMLPKNKFQTNRLRRLKVFTDDQHPYQAQIKS</sequence>
<keyword evidence="6" id="KW-1185">Reference proteome</keyword>
<name>A0A857N4Z7_9BACT</name>